<evidence type="ECO:0000313" key="12">
    <source>
        <dbReference type="Proteomes" id="UP000813462"/>
    </source>
</evidence>
<comment type="caution">
    <text evidence="11">The sequence shown here is derived from an EMBL/GenBank/DDBJ whole genome shotgun (WGS) entry which is preliminary data.</text>
</comment>
<evidence type="ECO:0000256" key="1">
    <source>
        <dbReference type="ARBA" id="ARBA00001971"/>
    </source>
</evidence>
<dbReference type="GO" id="GO:0004497">
    <property type="term" value="F:monooxygenase activity"/>
    <property type="evidence" value="ECO:0007669"/>
    <property type="project" value="UniProtKB-KW"/>
</dbReference>
<keyword evidence="6" id="KW-1133">Transmembrane helix</keyword>
<dbReference type="AlphaFoldDB" id="A0A978VB46"/>
<evidence type="ECO:0000313" key="11">
    <source>
        <dbReference type="EMBL" id="KAH7525131.1"/>
    </source>
</evidence>
<name>A0A978VB46_ZIZJJ</name>
<evidence type="ECO:0008006" key="13">
    <source>
        <dbReference type="Google" id="ProtNLM"/>
    </source>
</evidence>
<feature type="binding site" description="axial binding residue" evidence="9">
    <location>
        <position position="437"/>
    </location>
    <ligand>
        <name>heme</name>
        <dbReference type="ChEBI" id="CHEBI:30413"/>
    </ligand>
    <ligandPart>
        <name>Fe</name>
        <dbReference type="ChEBI" id="CHEBI:18248"/>
    </ligandPart>
</feature>
<dbReference type="InterPro" id="IPR017972">
    <property type="entry name" value="Cyt_P450_CS"/>
</dbReference>
<dbReference type="PROSITE" id="PS00086">
    <property type="entry name" value="CYTOCHROME_P450"/>
    <property type="match status" value="1"/>
</dbReference>
<dbReference type="GO" id="GO:0016125">
    <property type="term" value="P:sterol metabolic process"/>
    <property type="evidence" value="ECO:0007669"/>
    <property type="project" value="TreeGrafter"/>
</dbReference>
<dbReference type="PANTHER" id="PTHR24286:SF381">
    <property type="entry name" value="BETA-AMYRIN 28-OXIDASE"/>
    <property type="match status" value="1"/>
</dbReference>
<evidence type="ECO:0000256" key="7">
    <source>
        <dbReference type="ARBA" id="ARBA00023002"/>
    </source>
</evidence>
<accession>A0A978VB46</accession>
<dbReference type="InterPro" id="IPR001128">
    <property type="entry name" value="Cyt_P450"/>
</dbReference>
<dbReference type="GO" id="GO:0016705">
    <property type="term" value="F:oxidoreductase activity, acting on paired donors, with incorporation or reduction of molecular oxygen"/>
    <property type="evidence" value="ECO:0007669"/>
    <property type="project" value="InterPro"/>
</dbReference>
<gene>
    <name evidence="11" type="ORF">FEM48_Zijuj06G0192600</name>
</gene>
<comment type="subcellular location">
    <subcellularLocation>
        <location evidence="2">Membrane</location>
        <topology evidence="2">Single-pass membrane protein</topology>
    </subcellularLocation>
</comment>
<keyword evidence="10" id="KW-0503">Monooxygenase</keyword>
<evidence type="ECO:0000256" key="5">
    <source>
        <dbReference type="ARBA" id="ARBA00022723"/>
    </source>
</evidence>
<evidence type="ECO:0000256" key="4">
    <source>
        <dbReference type="ARBA" id="ARBA00022692"/>
    </source>
</evidence>
<comment type="cofactor">
    <cofactor evidence="1 9">
        <name>heme</name>
        <dbReference type="ChEBI" id="CHEBI:30413"/>
    </cofactor>
</comment>
<dbReference type="PANTHER" id="PTHR24286">
    <property type="entry name" value="CYTOCHROME P450 26"/>
    <property type="match status" value="1"/>
</dbReference>
<keyword evidence="7 10" id="KW-0560">Oxidoreductase</keyword>
<dbReference type="CDD" id="cd11043">
    <property type="entry name" value="CYP90-like"/>
    <property type="match status" value="1"/>
</dbReference>
<keyword evidence="6" id="KW-0472">Membrane</keyword>
<keyword evidence="5 9" id="KW-0479">Metal-binding</keyword>
<dbReference type="PRINTS" id="PR00385">
    <property type="entry name" value="P450"/>
</dbReference>
<evidence type="ECO:0000256" key="6">
    <source>
        <dbReference type="ARBA" id="ARBA00022989"/>
    </source>
</evidence>
<dbReference type="GO" id="GO:0005506">
    <property type="term" value="F:iron ion binding"/>
    <property type="evidence" value="ECO:0007669"/>
    <property type="project" value="InterPro"/>
</dbReference>
<dbReference type="SUPFAM" id="SSF48264">
    <property type="entry name" value="Cytochrome P450"/>
    <property type="match status" value="1"/>
</dbReference>
<evidence type="ECO:0000256" key="10">
    <source>
        <dbReference type="RuleBase" id="RU000461"/>
    </source>
</evidence>
<comment type="similarity">
    <text evidence="3 10">Belongs to the cytochrome P450 family.</text>
</comment>
<evidence type="ECO:0000256" key="9">
    <source>
        <dbReference type="PIRSR" id="PIRSR602401-1"/>
    </source>
</evidence>
<keyword evidence="8 9" id="KW-0408">Iron</keyword>
<dbReference type="GO" id="GO:0016020">
    <property type="term" value="C:membrane"/>
    <property type="evidence" value="ECO:0007669"/>
    <property type="project" value="UniProtKB-SubCell"/>
</dbReference>
<dbReference type="Proteomes" id="UP000813462">
    <property type="component" value="Unassembled WGS sequence"/>
</dbReference>
<protein>
    <recommendedName>
        <fullName evidence="13">Beta-amyrin 28-oxidase-like</fullName>
    </recommendedName>
</protein>
<dbReference type="InterPro" id="IPR036396">
    <property type="entry name" value="Cyt_P450_sf"/>
</dbReference>
<sequence>MDLFILSLPLFAAALYYIYCACKPIRSSKTNNEKLLPLPPGPKSWPLIGDNLHYLLASKNGTQEKYIAERSNNYSSKIFKTKLFNENMLIFCSAEGNKLVFSNENKLVKSWFPKTMEKIFATTHDNNGFAIRDHIKVFRKVISQFLKPDSLQKYIHIINDETQKHLKTYWHGKDQVTVHPLLVNYTIGLGFRLFLNMEVEPKEKATLGRNFLRVSAGLYPLHPFNLPGTKLNVAIKSARQITKLVEKMIKQRRKDLLENKAPTEPAHDLLSHLLMETNTQGTIFENDYDIAKKLYGLVNAGYENPSALVSSIMAYLADLPQVCDRVRQEQMEIANSKAPGEPLNWGDIQKMKYSWNVACEVMRLAPPIPGDFREVLTDFVYEGFLIPKGFKIQLNAFATHKNPKYFPDPEKFDPSRFEGQGPVPYSYIPFGGGPRMCPGIEYARLSILVFMHQIVKTFKWEKIIPDEKITANPISAPSKGLPIRLYPINQSHY</sequence>
<dbReference type="Gene3D" id="1.10.630.10">
    <property type="entry name" value="Cytochrome P450"/>
    <property type="match status" value="1"/>
</dbReference>
<dbReference type="PRINTS" id="PR00463">
    <property type="entry name" value="EP450I"/>
</dbReference>
<dbReference type="FunFam" id="1.10.630.10:FF:000022">
    <property type="entry name" value="Taxadiene 5-alpha hydroxylase"/>
    <property type="match status" value="1"/>
</dbReference>
<evidence type="ECO:0000256" key="8">
    <source>
        <dbReference type="ARBA" id="ARBA00023004"/>
    </source>
</evidence>
<organism evidence="11 12">
    <name type="scientific">Ziziphus jujuba var. spinosa</name>
    <dbReference type="NCBI Taxonomy" id="714518"/>
    <lineage>
        <taxon>Eukaryota</taxon>
        <taxon>Viridiplantae</taxon>
        <taxon>Streptophyta</taxon>
        <taxon>Embryophyta</taxon>
        <taxon>Tracheophyta</taxon>
        <taxon>Spermatophyta</taxon>
        <taxon>Magnoliopsida</taxon>
        <taxon>eudicotyledons</taxon>
        <taxon>Gunneridae</taxon>
        <taxon>Pentapetalae</taxon>
        <taxon>rosids</taxon>
        <taxon>fabids</taxon>
        <taxon>Rosales</taxon>
        <taxon>Rhamnaceae</taxon>
        <taxon>Paliureae</taxon>
        <taxon>Ziziphus</taxon>
    </lineage>
</organism>
<keyword evidence="9 10" id="KW-0349">Heme</keyword>
<evidence type="ECO:0000256" key="2">
    <source>
        <dbReference type="ARBA" id="ARBA00004167"/>
    </source>
</evidence>
<dbReference type="InterPro" id="IPR002401">
    <property type="entry name" value="Cyt_P450_E_grp-I"/>
</dbReference>
<dbReference type="Pfam" id="PF00067">
    <property type="entry name" value="p450"/>
    <property type="match status" value="1"/>
</dbReference>
<dbReference type="EMBL" id="JAEACU010000006">
    <property type="protein sequence ID" value="KAH7525131.1"/>
    <property type="molecule type" value="Genomic_DNA"/>
</dbReference>
<dbReference type="GO" id="GO:0020037">
    <property type="term" value="F:heme binding"/>
    <property type="evidence" value="ECO:0007669"/>
    <property type="project" value="InterPro"/>
</dbReference>
<proteinExistence type="inferred from homology"/>
<evidence type="ECO:0000256" key="3">
    <source>
        <dbReference type="ARBA" id="ARBA00010617"/>
    </source>
</evidence>
<reference evidence="11" key="1">
    <citation type="journal article" date="2021" name="Front. Plant Sci.">
        <title>Chromosome-Scale Genome Assembly for Chinese Sour Jujube and Insights Into Its Genome Evolution and Domestication Signature.</title>
        <authorList>
            <person name="Shen L.-Y."/>
            <person name="Luo H."/>
            <person name="Wang X.-L."/>
            <person name="Wang X.-M."/>
            <person name="Qiu X.-J."/>
            <person name="Liu H."/>
            <person name="Zhou S.-S."/>
            <person name="Jia K.-H."/>
            <person name="Nie S."/>
            <person name="Bao Y.-T."/>
            <person name="Zhang R.-G."/>
            <person name="Yun Q.-Z."/>
            <person name="Chai Y.-H."/>
            <person name="Lu J.-Y."/>
            <person name="Li Y."/>
            <person name="Zhao S.-W."/>
            <person name="Mao J.-F."/>
            <person name="Jia S.-G."/>
            <person name="Mao Y.-M."/>
        </authorList>
    </citation>
    <scope>NUCLEOTIDE SEQUENCE</scope>
    <source>
        <strain evidence="11">AT0</strain>
        <tissue evidence="11">Leaf</tissue>
    </source>
</reference>
<keyword evidence="4" id="KW-0812">Transmembrane</keyword>